<dbReference type="PANTHER" id="PTHR43026">
    <property type="entry name" value="2-HYDROXYACID DEHYDROGENASE HOMOLOG 1-RELATED"/>
    <property type="match status" value="1"/>
</dbReference>
<dbReference type="PANTHER" id="PTHR43026:SF1">
    <property type="entry name" value="2-HYDROXYACID DEHYDROGENASE HOMOLOG 1-RELATED"/>
    <property type="match status" value="1"/>
</dbReference>
<keyword evidence="3" id="KW-0520">NAD</keyword>
<accession>A0A017H635</accession>
<evidence type="ECO:0000256" key="1">
    <source>
        <dbReference type="ARBA" id="ARBA00005854"/>
    </source>
</evidence>
<evidence type="ECO:0000256" key="4">
    <source>
        <dbReference type="RuleBase" id="RU003719"/>
    </source>
</evidence>
<dbReference type="InterPro" id="IPR036291">
    <property type="entry name" value="NAD(P)-bd_dom_sf"/>
</dbReference>
<dbReference type="InterPro" id="IPR029753">
    <property type="entry name" value="D-isomer_DH_CS"/>
</dbReference>
<dbReference type="AlphaFoldDB" id="A0A017H635"/>
<evidence type="ECO:0000259" key="5">
    <source>
        <dbReference type="Pfam" id="PF00389"/>
    </source>
</evidence>
<organism evidence="7 8">
    <name type="scientific">Fusobacterium necrophorum subsp. funduliforme B35</name>
    <dbReference type="NCBI Taxonomy" id="1226633"/>
    <lineage>
        <taxon>Bacteria</taxon>
        <taxon>Fusobacteriati</taxon>
        <taxon>Fusobacteriota</taxon>
        <taxon>Fusobacteriia</taxon>
        <taxon>Fusobacteriales</taxon>
        <taxon>Fusobacteriaceae</taxon>
        <taxon>Fusobacterium</taxon>
    </lineage>
</organism>
<comment type="similarity">
    <text evidence="1 4">Belongs to the D-isomer specific 2-hydroxyacid dehydrogenase family.</text>
</comment>
<dbReference type="Gene3D" id="3.40.50.720">
    <property type="entry name" value="NAD(P)-binding Rossmann-like Domain"/>
    <property type="match status" value="2"/>
</dbReference>
<dbReference type="GeneID" id="75076129"/>
<evidence type="ECO:0000256" key="2">
    <source>
        <dbReference type="ARBA" id="ARBA00023002"/>
    </source>
</evidence>
<dbReference type="PROSITE" id="PS00065">
    <property type="entry name" value="D_2_HYDROXYACID_DH_1"/>
    <property type="match status" value="1"/>
</dbReference>
<dbReference type="EMBL" id="AUZI01000016">
    <property type="protein sequence ID" value="KID49087.1"/>
    <property type="molecule type" value="Genomic_DNA"/>
</dbReference>
<dbReference type="PATRIC" id="fig|1226633.4.peg.1315"/>
<feature type="domain" description="D-isomer specific 2-hydroxyacid dehydrogenase catalytic" evidence="5">
    <location>
        <begin position="7"/>
        <end position="330"/>
    </location>
</feature>
<dbReference type="RefSeq" id="WP_005962999.1">
    <property type="nucleotide sequence ID" value="NZ_AOJP01000003.1"/>
</dbReference>
<protein>
    <submittedName>
        <fullName evidence="7">D-lactate dehydrogenase</fullName>
    </submittedName>
</protein>
<dbReference type="InterPro" id="IPR006140">
    <property type="entry name" value="D-isomer_DH_NAD-bd"/>
</dbReference>
<evidence type="ECO:0000256" key="3">
    <source>
        <dbReference type="ARBA" id="ARBA00023027"/>
    </source>
</evidence>
<dbReference type="CDD" id="cd12184">
    <property type="entry name" value="HGDH_like"/>
    <property type="match status" value="1"/>
</dbReference>
<sequence length="331" mass="36675">MKVIFYGVRDVEKPIFEAVNQKFGYDMTLIPEYLTDEATTRKAEGHDVVVLRGNCFATKERLDIYKEMGVQYVMTRTVGTNHIDVPYAKSIGMKTAYVPFYSPNAIAELALSLAMSILRNVTYTGNKTKDKNFIVDKQMFSREVRNCTVGVVGLGRIGMTAAKLFKGLGAKVIGYDLFPKTGVEDIVTQVSMDELLAQSDIITLHAPYIKENGKVITKEAFAKMKDNVILINTGRGELVDTDALVEALESGKVYGAGIDTLDDEVSLFFKDFSGKELPTAAFEKLVAMYPKVIITPHVGSYTDEAALNMIETSFDNIKEYLETGACKNEIK</sequence>
<dbReference type="Proteomes" id="UP000031184">
    <property type="component" value="Unassembled WGS sequence"/>
</dbReference>
<comment type="caution">
    <text evidence="7">The sequence shown here is derived from an EMBL/GenBank/DDBJ whole genome shotgun (WGS) entry which is preliminary data.</text>
</comment>
<proteinExistence type="inferred from homology"/>
<evidence type="ECO:0000313" key="7">
    <source>
        <dbReference type="EMBL" id="KID49087.1"/>
    </source>
</evidence>
<dbReference type="SUPFAM" id="SSF51735">
    <property type="entry name" value="NAD(P)-binding Rossmann-fold domains"/>
    <property type="match status" value="1"/>
</dbReference>
<dbReference type="GO" id="GO:0008720">
    <property type="term" value="F:D-lactate dehydrogenase (NAD+) activity"/>
    <property type="evidence" value="ECO:0007669"/>
    <property type="project" value="TreeGrafter"/>
</dbReference>
<dbReference type="Pfam" id="PF02826">
    <property type="entry name" value="2-Hacid_dh_C"/>
    <property type="match status" value="1"/>
</dbReference>
<dbReference type="SUPFAM" id="SSF52283">
    <property type="entry name" value="Formate/glycerate dehydrogenase catalytic domain-like"/>
    <property type="match status" value="1"/>
</dbReference>
<name>A0A017H635_9FUSO</name>
<gene>
    <name evidence="7" type="ORF">C095_06555</name>
</gene>
<keyword evidence="2 4" id="KW-0560">Oxidoreductase</keyword>
<dbReference type="Pfam" id="PF00389">
    <property type="entry name" value="2-Hacid_dh"/>
    <property type="match status" value="1"/>
</dbReference>
<dbReference type="InterPro" id="IPR058205">
    <property type="entry name" value="D-LDH-like"/>
</dbReference>
<dbReference type="InterPro" id="IPR029752">
    <property type="entry name" value="D-isomer_DH_CS1"/>
</dbReference>
<dbReference type="OrthoDB" id="9805416at2"/>
<evidence type="ECO:0000259" key="6">
    <source>
        <dbReference type="Pfam" id="PF02826"/>
    </source>
</evidence>
<dbReference type="InterPro" id="IPR006139">
    <property type="entry name" value="D-isomer_2_OHA_DH_cat_dom"/>
</dbReference>
<dbReference type="GO" id="GO:0051287">
    <property type="term" value="F:NAD binding"/>
    <property type="evidence" value="ECO:0007669"/>
    <property type="project" value="InterPro"/>
</dbReference>
<dbReference type="PROSITE" id="PS00671">
    <property type="entry name" value="D_2_HYDROXYACID_DH_3"/>
    <property type="match status" value="1"/>
</dbReference>
<feature type="domain" description="D-isomer specific 2-hydroxyacid dehydrogenase NAD-binding" evidence="6">
    <location>
        <begin position="112"/>
        <end position="299"/>
    </location>
</feature>
<reference evidence="7 8" key="1">
    <citation type="submission" date="2013-08" db="EMBL/GenBank/DDBJ databases">
        <title>An opportunistic ruminal bacterium that causes liver abscesses in cattle.</title>
        <authorList>
            <person name="Benahmed F.H."/>
            <person name="Rasmussen M."/>
            <person name="Harbottle H."/>
            <person name="Soppet D."/>
            <person name="Nagaraja T.G."/>
            <person name="Davidson M."/>
        </authorList>
    </citation>
    <scope>NUCLEOTIDE SEQUENCE [LARGE SCALE GENOMIC DNA]</scope>
    <source>
        <strain evidence="7 8">B35</strain>
    </source>
</reference>
<evidence type="ECO:0000313" key="8">
    <source>
        <dbReference type="Proteomes" id="UP000031184"/>
    </source>
</evidence>